<dbReference type="EMBL" id="LR796438">
    <property type="protein sequence ID" value="CAB4144384.1"/>
    <property type="molecule type" value="Genomic_DNA"/>
</dbReference>
<proteinExistence type="predicted"/>
<accession>A0A6J5PJD0</accession>
<evidence type="ECO:0000313" key="3">
    <source>
        <dbReference type="EMBL" id="CAB4196126.1"/>
    </source>
</evidence>
<evidence type="ECO:0000313" key="1">
    <source>
        <dbReference type="EMBL" id="CAB4144384.1"/>
    </source>
</evidence>
<dbReference type="EMBL" id="LR796845">
    <property type="protein sequence ID" value="CAB4169571.1"/>
    <property type="molecule type" value="Genomic_DNA"/>
</dbReference>
<organism evidence="2">
    <name type="scientific">uncultured Caudovirales phage</name>
    <dbReference type="NCBI Taxonomy" id="2100421"/>
    <lineage>
        <taxon>Viruses</taxon>
        <taxon>Duplodnaviria</taxon>
        <taxon>Heunggongvirae</taxon>
        <taxon>Uroviricota</taxon>
        <taxon>Caudoviricetes</taxon>
        <taxon>Peduoviridae</taxon>
        <taxon>Maltschvirus</taxon>
        <taxon>Maltschvirus maltsch</taxon>
    </lineage>
</organism>
<evidence type="ECO:0000313" key="2">
    <source>
        <dbReference type="EMBL" id="CAB4169571.1"/>
    </source>
</evidence>
<sequence>MKYHKHFQNINEYTVKRSQYMIDGWRQKTEQQKWNAIHLWNIMVSVDRGMECPTIRHNPSAGYGYYIPARNEIHMSKPSIVTLFHEFRHAMQHQQKAGNWQDEEKDARGWSLSLYFKIAPRTLKRLVAQEKVLHMTIADFE</sequence>
<protein>
    <submittedName>
        <fullName evidence="2">Uncharacterized protein</fullName>
    </submittedName>
</protein>
<reference evidence="2" key="1">
    <citation type="submission" date="2020-05" db="EMBL/GenBank/DDBJ databases">
        <authorList>
            <person name="Chiriac C."/>
            <person name="Salcher M."/>
            <person name="Ghai R."/>
            <person name="Kavagutti S V."/>
        </authorList>
    </citation>
    <scope>NUCLEOTIDE SEQUENCE</scope>
</reference>
<gene>
    <name evidence="3" type="ORF">UFOVP1296_58</name>
    <name evidence="1" type="ORF">UFOVP471_36</name>
    <name evidence="2" type="ORF">UFOVP890_58</name>
</gene>
<name>A0A6J5PJD0_9CAUD</name>
<dbReference type="EMBL" id="LR797240">
    <property type="protein sequence ID" value="CAB4196126.1"/>
    <property type="molecule type" value="Genomic_DNA"/>
</dbReference>